<evidence type="ECO:0000256" key="2">
    <source>
        <dbReference type="ARBA" id="ARBA00008150"/>
    </source>
</evidence>
<keyword evidence="4" id="KW-0574">Periplasm</keyword>
<feature type="signal peptide" evidence="5">
    <location>
        <begin position="1"/>
        <end position="28"/>
    </location>
</feature>
<comment type="similarity">
    <text evidence="2">Belongs to the RseB family.</text>
</comment>
<dbReference type="PANTHER" id="PTHR38782">
    <property type="match status" value="1"/>
</dbReference>
<dbReference type="Gene3D" id="3.30.200.100">
    <property type="entry name" value="MucB/RseB, C-terminal domain"/>
    <property type="match status" value="1"/>
</dbReference>
<dbReference type="RefSeq" id="WP_175507900.1">
    <property type="nucleotide sequence ID" value="NZ_FPBP01000017.1"/>
</dbReference>
<evidence type="ECO:0000259" key="6">
    <source>
        <dbReference type="Pfam" id="PF03888"/>
    </source>
</evidence>
<keyword evidence="3 5" id="KW-0732">Signal</keyword>
<dbReference type="CDD" id="cd16327">
    <property type="entry name" value="RseB"/>
    <property type="match status" value="1"/>
</dbReference>
<feature type="chain" id="PRO_5011694263" evidence="5">
    <location>
        <begin position="29"/>
        <end position="340"/>
    </location>
</feature>
<dbReference type="Proteomes" id="UP000198693">
    <property type="component" value="Unassembled WGS sequence"/>
</dbReference>
<dbReference type="PANTHER" id="PTHR38782:SF1">
    <property type="entry name" value="SIGMA-E FACTOR REGULATORY PROTEIN RSEB"/>
    <property type="match status" value="1"/>
</dbReference>
<evidence type="ECO:0000256" key="3">
    <source>
        <dbReference type="ARBA" id="ARBA00022729"/>
    </source>
</evidence>
<dbReference type="Pfam" id="PF03888">
    <property type="entry name" value="MucB_RseB"/>
    <property type="match status" value="1"/>
</dbReference>
<comment type="subcellular location">
    <subcellularLocation>
        <location evidence="1">Periplasm</location>
    </subcellularLocation>
</comment>
<dbReference type="GO" id="GO:0030288">
    <property type="term" value="C:outer membrane-bounded periplasmic space"/>
    <property type="evidence" value="ECO:0007669"/>
    <property type="project" value="TreeGrafter"/>
</dbReference>
<dbReference type="InterPro" id="IPR005588">
    <property type="entry name" value="MucB_RseB"/>
</dbReference>
<dbReference type="AlphaFoldDB" id="A0A1I7KBE5"/>
<protein>
    <submittedName>
        <fullName evidence="8">Sigma E regulatory protein, MucB/RseB</fullName>
    </submittedName>
</protein>
<evidence type="ECO:0000256" key="1">
    <source>
        <dbReference type="ARBA" id="ARBA00004418"/>
    </source>
</evidence>
<evidence type="ECO:0000313" key="9">
    <source>
        <dbReference type="Proteomes" id="UP000198693"/>
    </source>
</evidence>
<dbReference type="EMBL" id="FPBP01000017">
    <property type="protein sequence ID" value="SFU94754.1"/>
    <property type="molecule type" value="Genomic_DNA"/>
</dbReference>
<dbReference type="Gene3D" id="2.50.20.10">
    <property type="entry name" value="Lipoprotein localisation LolA/LolB/LppX"/>
    <property type="match status" value="1"/>
</dbReference>
<dbReference type="InterPro" id="IPR038484">
    <property type="entry name" value="MucB/RseB_C_sf"/>
</dbReference>
<name>A0A1I7KBE5_9GAMM</name>
<dbReference type="STRING" id="463301.SAMN04487955_11734"/>
<evidence type="ECO:0000256" key="5">
    <source>
        <dbReference type="SAM" id="SignalP"/>
    </source>
</evidence>
<keyword evidence="9" id="KW-1185">Reference proteome</keyword>
<dbReference type="InterPro" id="IPR033434">
    <property type="entry name" value="MucB/RseB_N"/>
</dbReference>
<dbReference type="GO" id="GO:0045152">
    <property type="term" value="F:antisigma factor binding"/>
    <property type="evidence" value="ECO:0007669"/>
    <property type="project" value="TreeGrafter"/>
</dbReference>
<gene>
    <name evidence="8" type="ORF">SAMN04487955_11734</name>
</gene>
<organism evidence="8 9">
    <name type="scientific">Halomonas korlensis</name>
    <dbReference type="NCBI Taxonomy" id="463301"/>
    <lineage>
        <taxon>Bacteria</taxon>
        <taxon>Pseudomonadati</taxon>
        <taxon>Pseudomonadota</taxon>
        <taxon>Gammaproteobacteria</taxon>
        <taxon>Oceanospirillales</taxon>
        <taxon>Halomonadaceae</taxon>
        <taxon>Halomonas</taxon>
    </lineage>
</organism>
<dbReference type="Pfam" id="PF17188">
    <property type="entry name" value="MucB_RseB_C"/>
    <property type="match status" value="1"/>
</dbReference>
<accession>A0A1I7KBE5</accession>
<reference evidence="9" key="1">
    <citation type="submission" date="2016-10" db="EMBL/GenBank/DDBJ databases">
        <authorList>
            <person name="Varghese N."/>
            <person name="Submissions S."/>
        </authorList>
    </citation>
    <scope>NUCLEOTIDE SEQUENCE [LARGE SCALE GENOMIC DNA]</scope>
    <source>
        <strain evidence="9">CGMCC 1.6981</strain>
    </source>
</reference>
<feature type="domain" description="MucB/RseB N-terminal" evidence="6">
    <location>
        <begin position="51"/>
        <end position="202"/>
    </location>
</feature>
<proteinExistence type="inferred from homology"/>
<evidence type="ECO:0000313" key="8">
    <source>
        <dbReference type="EMBL" id="SFU94754.1"/>
    </source>
</evidence>
<dbReference type="GO" id="GO:0032885">
    <property type="term" value="P:regulation of polysaccharide biosynthetic process"/>
    <property type="evidence" value="ECO:0007669"/>
    <property type="project" value="TreeGrafter"/>
</dbReference>
<sequence>MRHQQLFPAILAGVIGGFGMFFAAQAFAQETSVVDHVDCRELETLPAPTSALEWFERSLWANNCYIFEARAVRIGYDGVRSLSLSHDVQDGVQREEITFLDGPPVAVERSGRIGRLKAADVTDDSVSPFDIIDHLDEYYRLQLGEPERIANRRTLRIDIDPLDSLRFGHRLWVDTDTGLPLKQVLVDETGRAIETFQLTELVNPRLYQGELVMDIPRVPPADDWRIGWLPKGFLPQAVETNSPRHDEDVVHRLFSDGLSTLSLFVEPLDDAPFLSPGMHRLGISHAAVRHRDLGGQRRQVVVMGELPPRVLLRVADTLQWKGDDQAQVEPRADEKIVRAD</sequence>
<dbReference type="InterPro" id="IPR033436">
    <property type="entry name" value="MucB/RseB_C"/>
</dbReference>
<evidence type="ECO:0000259" key="7">
    <source>
        <dbReference type="Pfam" id="PF17188"/>
    </source>
</evidence>
<evidence type="ECO:0000256" key="4">
    <source>
        <dbReference type="ARBA" id="ARBA00022764"/>
    </source>
</evidence>
<feature type="domain" description="MucB/RseB C-terminal" evidence="7">
    <location>
        <begin position="221"/>
        <end position="318"/>
    </location>
</feature>